<gene>
    <name evidence="2" type="ORF">LT85_0210</name>
</gene>
<dbReference type="InterPro" id="IPR011990">
    <property type="entry name" value="TPR-like_helical_dom_sf"/>
</dbReference>
<feature type="signal peptide" evidence="1">
    <location>
        <begin position="1"/>
        <end position="20"/>
    </location>
</feature>
<dbReference type="EMBL" id="CP009962">
    <property type="protein sequence ID" value="AIY39370.1"/>
    <property type="molecule type" value="Genomic_DNA"/>
</dbReference>
<reference evidence="3" key="1">
    <citation type="journal article" date="2014" name="Soil Biol. Biochem.">
        <title>Structure and function of bacterial communities in ageing soils: Insights from the Mendocino ecological staircase.</title>
        <authorList>
            <person name="Uroz S."/>
            <person name="Tech J.J."/>
            <person name="Sawaya N.A."/>
            <person name="Frey-Klett P."/>
            <person name="Leveau J.H.J."/>
        </authorList>
    </citation>
    <scope>NUCLEOTIDE SEQUENCE [LARGE SCALE GENOMIC DNA]</scope>
    <source>
        <strain evidence="3">Cal35</strain>
    </source>
</reference>
<dbReference type="PROSITE" id="PS51257">
    <property type="entry name" value="PROKAR_LIPOPROTEIN"/>
    <property type="match status" value="1"/>
</dbReference>
<keyword evidence="1" id="KW-0732">Signal</keyword>
<dbReference type="Gene3D" id="1.25.40.10">
    <property type="entry name" value="Tetratricopeptide repeat domain"/>
    <property type="match status" value="2"/>
</dbReference>
<sequence>MCMMKNILLYFPLFILAACANPRPVSPSSLSNIGEEKLNALFAERLNYIQNQGGPYINDEDIQRQTKLLFWFVDDTYCPHCPRTPRATEDQEIRNAKDVQAKAEGGDPLSQYFLAVRYLEGKGILQNSKQGVFWMEKAALNGSGDAAYDLGQMYDRGLHVPVSKRNAVKFYEISIKNNALNRTAKYRLGEMYEYGIGVSEDFSQAMDWYKKSDESNGLILPNGYQRAEFSIGRLYAQGKGLPKNYAEASEWFLKASDYGKGYGGMVGEAQCALAIMYSTGLGVKLDNEQAEFWLRRPNTLSYCHSLMLDHT</sequence>
<evidence type="ECO:0000313" key="2">
    <source>
        <dbReference type="EMBL" id="AIY39370.1"/>
    </source>
</evidence>
<dbReference type="AlphaFoldDB" id="A0A0A1F6E5"/>
<dbReference type="SUPFAM" id="SSF81901">
    <property type="entry name" value="HCP-like"/>
    <property type="match status" value="1"/>
</dbReference>
<dbReference type="Proteomes" id="UP000030302">
    <property type="component" value="Chromosome"/>
</dbReference>
<dbReference type="PANTHER" id="PTHR11102:SF160">
    <property type="entry name" value="ERAD-ASSOCIATED E3 UBIQUITIN-PROTEIN LIGASE COMPONENT HRD3"/>
    <property type="match status" value="1"/>
</dbReference>
<accession>A0A0A1F6E5</accession>
<dbReference type="InterPro" id="IPR050767">
    <property type="entry name" value="Sel1_AlgK"/>
</dbReference>
<dbReference type="KEGG" id="care:LT85_0210"/>
<proteinExistence type="predicted"/>
<dbReference type="SMART" id="SM00671">
    <property type="entry name" value="SEL1"/>
    <property type="match status" value="5"/>
</dbReference>
<name>A0A0A1F6E5_9BURK</name>
<evidence type="ECO:0000256" key="1">
    <source>
        <dbReference type="SAM" id="SignalP"/>
    </source>
</evidence>
<feature type="chain" id="PRO_5001982970" description="Sel1 repeat family protein" evidence="1">
    <location>
        <begin position="21"/>
        <end position="311"/>
    </location>
</feature>
<protein>
    <recommendedName>
        <fullName evidence="4">Sel1 repeat family protein</fullName>
    </recommendedName>
</protein>
<organism evidence="2 3">
    <name type="scientific">Collimonas arenae</name>
    <dbReference type="NCBI Taxonomy" id="279058"/>
    <lineage>
        <taxon>Bacteria</taxon>
        <taxon>Pseudomonadati</taxon>
        <taxon>Pseudomonadota</taxon>
        <taxon>Betaproteobacteria</taxon>
        <taxon>Burkholderiales</taxon>
        <taxon>Oxalobacteraceae</taxon>
        <taxon>Collimonas</taxon>
    </lineage>
</organism>
<evidence type="ECO:0000313" key="3">
    <source>
        <dbReference type="Proteomes" id="UP000030302"/>
    </source>
</evidence>
<dbReference type="HOGENOM" id="CLU_000288_36_2_4"/>
<dbReference type="PANTHER" id="PTHR11102">
    <property type="entry name" value="SEL-1-LIKE PROTEIN"/>
    <property type="match status" value="1"/>
</dbReference>
<dbReference type="InterPro" id="IPR006597">
    <property type="entry name" value="Sel1-like"/>
</dbReference>
<evidence type="ECO:0008006" key="4">
    <source>
        <dbReference type="Google" id="ProtNLM"/>
    </source>
</evidence>
<keyword evidence="3" id="KW-1185">Reference proteome</keyword>
<dbReference type="Pfam" id="PF08238">
    <property type="entry name" value="Sel1"/>
    <property type="match status" value="5"/>
</dbReference>